<gene>
    <name evidence="3" type="ORF">TL16_g01677</name>
</gene>
<dbReference type="InterPro" id="IPR006047">
    <property type="entry name" value="GH13_cat_dom"/>
</dbReference>
<comment type="caution">
    <text evidence="3">The sequence shown here is derived from an EMBL/GenBank/DDBJ whole genome shotgun (WGS) entry which is preliminary data.</text>
</comment>
<evidence type="ECO:0000259" key="2">
    <source>
        <dbReference type="Pfam" id="PF00128"/>
    </source>
</evidence>
<name>A0A9W6ZNF5_9STRA</name>
<dbReference type="InterPro" id="IPR017853">
    <property type="entry name" value="GH"/>
</dbReference>
<protein>
    <recommendedName>
        <fullName evidence="2">Glycosyl hydrolase family 13 catalytic domain-containing protein</fullName>
    </recommendedName>
</protein>
<organism evidence="3 4">
    <name type="scientific">Triparma laevis f. inornata</name>
    <dbReference type="NCBI Taxonomy" id="1714386"/>
    <lineage>
        <taxon>Eukaryota</taxon>
        <taxon>Sar</taxon>
        <taxon>Stramenopiles</taxon>
        <taxon>Ochrophyta</taxon>
        <taxon>Bolidophyceae</taxon>
        <taxon>Parmales</taxon>
        <taxon>Triparmaceae</taxon>
        <taxon>Triparma</taxon>
    </lineage>
</organism>
<dbReference type="EMBL" id="BLQM01000038">
    <property type="protein sequence ID" value="GMH54457.1"/>
    <property type="molecule type" value="Genomic_DNA"/>
</dbReference>
<evidence type="ECO:0000256" key="1">
    <source>
        <dbReference type="SAM" id="MobiDB-lite"/>
    </source>
</evidence>
<dbReference type="SUPFAM" id="SSF51445">
    <property type="entry name" value="(Trans)glycosidases"/>
    <property type="match status" value="1"/>
</dbReference>
<feature type="domain" description="Glycosyl hydrolase family 13 catalytic" evidence="2">
    <location>
        <begin position="10"/>
        <end position="114"/>
    </location>
</feature>
<dbReference type="Gene3D" id="3.20.20.80">
    <property type="entry name" value="Glycosidases"/>
    <property type="match status" value="1"/>
</dbReference>
<reference evidence="4" key="1">
    <citation type="journal article" date="2023" name="Commun. Biol.">
        <title>Genome analysis of Parmales, the sister group of diatoms, reveals the evolutionary specialization of diatoms from phago-mixotrophs to photoautotrophs.</title>
        <authorList>
            <person name="Ban H."/>
            <person name="Sato S."/>
            <person name="Yoshikawa S."/>
            <person name="Yamada K."/>
            <person name="Nakamura Y."/>
            <person name="Ichinomiya M."/>
            <person name="Sato N."/>
            <person name="Blanc-Mathieu R."/>
            <person name="Endo H."/>
            <person name="Kuwata A."/>
            <person name="Ogata H."/>
        </authorList>
    </citation>
    <scope>NUCLEOTIDE SEQUENCE [LARGE SCALE GENOMIC DNA]</scope>
</reference>
<evidence type="ECO:0000313" key="3">
    <source>
        <dbReference type="EMBL" id="GMH54457.1"/>
    </source>
</evidence>
<evidence type="ECO:0000313" key="4">
    <source>
        <dbReference type="Proteomes" id="UP001162640"/>
    </source>
</evidence>
<dbReference type="Pfam" id="PF00128">
    <property type="entry name" value="Alpha-amylase"/>
    <property type="match status" value="1"/>
</dbReference>
<feature type="region of interest" description="Disordered" evidence="1">
    <location>
        <begin position="188"/>
        <end position="212"/>
    </location>
</feature>
<dbReference type="Proteomes" id="UP001162640">
    <property type="component" value="Unassembled WGS sequence"/>
</dbReference>
<dbReference type="GO" id="GO:0005975">
    <property type="term" value="P:carbohydrate metabolic process"/>
    <property type="evidence" value="ECO:0007669"/>
    <property type="project" value="InterPro"/>
</dbReference>
<proteinExistence type="predicted"/>
<accession>A0A9W6ZNF5</accession>
<dbReference type="AlphaFoldDB" id="A0A9W6ZNF5"/>
<sequence length="271" mass="29943">MCDCPNTQPNRWVYSPDADACYWSVFFDQPSSDWTFPEFSQHMNDTLTHWVNTGLDGIMLDWPQAYVSANTPETYQRDNCKARDTCDATIINDQIKAVMKPLGDIMVMGEAEDPTITPWEFLEALDGYIVEPALAMFDQVIEHGGVPRGDLVVRNDDGGASLLKAAYTCLIGAYYALEGTGEKPVNSGDYGDFGDWDGEQEGKRRSSRSTWRGVDGSSDAVVKVDVSGVSGVVSGGQVWDEIEGKAYGVVDADLTFELSLDAFKYRLFTFN</sequence>